<evidence type="ECO:0000256" key="4">
    <source>
        <dbReference type="ARBA" id="ARBA00022452"/>
    </source>
</evidence>
<reference evidence="13 15" key="1">
    <citation type="submission" date="2017-07" db="EMBL/GenBank/DDBJ databases">
        <title>Virulence factors identified in Actinobacillus seminis.</title>
        <authorList>
            <person name="Negrete-Abascal E."/>
            <person name="Vaca-Pacheco S."/>
            <person name="Montes-Garcia F."/>
            <person name="Leyto-Gil A.M."/>
            <person name="Fragoso-Garcia E."/>
            <person name="Carvente-Garcia R."/>
            <person name="Perez-Agueros S."/>
            <person name="Castelan-Sanchez H.G."/>
            <person name="Garcia-Molina A."/>
            <person name="Villamar T.E."/>
            <person name="Vazquez-Cruz C."/>
        </authorList>
    </citation>
    <scope>NUCLEOTIDE SEQUENCE [LARGE SCALE GENOMIC DNA]</scope>
    <source>
        <strain evidence="13 15">ATCC 15768</strain>
    </source>
</reference>
<evidence type="ECO:0000313" key="16">
    <source>
        <dbReference type="Proteomes" id="UP000254507"/>
    </source>
</evidence>
<dbReference type="FunCoup" id="A0A263HG92">
    <property type="interactions" value="269"/>
</dbReference>
<dbReference type="GO" id="GO:0046930">
    <property type="term" value="C:pore complex"/>
    <property type="evidence" value="ECO:0007669"/>
    <property type="project" value="UniProtKB-KW"/>
</dbReference>
<dbReference type="Pfam" id="PF13609">
    <property type="entry name" value="Porin_4"/>
    <property type="match status" value="1"/>
</dbReference>
<dbReference type="Gene3D" id="2.40.160.10">
    <property type="entry name" value="Porin"/>
    <property type="match status" value="1"/>
</dbReference>
<dbReference type="Proteomes" id="UP000215738">
    <property type="component" value="Unassembled WGS sequence"/>
</dbReference>
<feature type="domain" description="Porin" evidence="12">
    <location>
        <begin position="7"/>
        <end position="328"/>
    </location>
</feature>
<evidence type="ECO:0000256" key="6">
    <source>
        <dbReference type="ARBA" id="ARBA00022729"/>
    </source>
</evidence>
<organism evidence="14 16">
    <name type="scientific">Actinobacillus seminis</name>
    <dbReference type="NCBI Taxonomy" id="722"/>
    <lineage>
        <taxon>Bacteria</taxon>
        <taxon>Pseudomonadati</taxon>
        <taxon>Pseudomonadota</taxon>
        <taxon>Gammaproteobacteria</taxon>
        <taxon>Pasteurellales</taxon>
        <taxon>Pasteurellaceae</taxon>
        <taxon>Actinobacillus</taxon>
    </lineage>
</organism>
<comment type="similarity">
    <text evidence="2">Belongs to the Gram-negative porin family.</text>
</comment>
<dbReference type="InterPro" id="IPR033900">
    <property type="entry name" value="Gram_neg_porin_domain"/>
</dbReference>
<dbReference type="InterPro" id="IPR050298">
    <property type="entry name" value="Gram-neg_bact_OMP"/>
</dbReference>
<reference evidence="14 16" key="2">
    <citation type="submission" date="2018-06" db="EMBL/GenBank/DDBJ databases">
        <authorList>
            <consortium name="Pathogen Informatics"/>
            <person name="Doyle S."/>
        </authorList>
    </citation>
    <scope>NUCLEOTIDE SEQUENCE [LARGE SCALE GENOMIC DNA]</scope>
    <source>
        <strain evidence="14 16">NCTC10851</strain>
    </source>
</reference>
<gene>
    <name evidence="14" type="primary">ompF</name>
    <name evidence="13" type="ORF">CFY87_01795</name>
    <name evidence="14" type="ORF">NCTC10851_00350</name>
</gene>
<dbReference type="InterPro" id="IPR001897">
    <property type="entry name" value="Porin_gammaproteobac"/>
</dbReference>
<evidence type="ECO:0000256" key="7">
    <source>
        <dbReference type="ARBA" id="ARBA00023065"/>
    </source>
</evidence>
<name>A0A263HG92_9PAST</name>
<accession>A0A263HG92</accession>
<keyword evidence="5" id="KW-0812">Transmembrane</keyword>
<keyword evidence="4" id="KW-1134">Transmembrane beta strand</keyword>
<evidence type="ECO:0000256" key="5">
    <source>
        <dbReference type="ARBA" id="ARBA00022692"/>
    </source>
</evidence>
<evidence type="ECO:0000256" key="2">
    <source>
        <dbReference type="ARBA" id="ARBA00007539"/>
    </source>
</evidence>
<dbReference type="GO" id="GO:0034220">
    <property type="term" value="P:monoatomic ion transmembrane transport"/>
    <property type="evidence" value="ECO:0007669"/>
    <property type="project" value="InterPro"/>
</dbReference>
<protein>
    <submittedName>
        <fullName evidence="13">OmpC protein</fullName>
    </submittedName>
    <submittedName>
        <fullName evidence="14">Porin</fullName>
    </submittedName>
</protein>
<evidence type="ECO:0000256" key="11">
    <source>
        <dbReference type="SAM" id="SignalP"/>
    </source>
</evidence>
<keyword evidence="3" id="KW-0813">Transport</keyword>
<evidence type="ECO:0000313" key="14">
    <source>
        <dbReference type="EMBL" id="SUU34466.1"/>
    </source>
</evidence>
<dbReference type="PRINTS" id="PR00183">
    <property type="entry name" value="ECOLIPORIN"/>
</dbReference>
<evidence type="ECO:0000256" key="3">
    <source>
        <dbReference type="ARBA" id="ARBA00022448"/>
    </source>
</evidence>
<evidence type="ECO:0000256" key="1">
    <source>
        <dbReference type="ARBA" id="ARBA00004571"/>
    </source>
</evidence>
<dbReference type="OrthoDB" id="784582at2"/>
<dbReference type="GO" id="GO:0009279">
    <property type="term" value="C:cell outer membrane"/>
    <property type="evidence" value="ECO:0007669"/>
    <property type="project" value="UniProtKB-SubCell"/>
</dbReference>
<keyword evidence="9" id="KW-0472">Membrane</keyword>
<feature type="chain" id="PRO_5044571947" evidence="11">
    <location>
        <begin position="21"/>
        <end position="348"/>
    </location>
</feature>
<dbReference type="InParanoid" id="A0A263HG92"/>
<keyword evidence="8" id="KW-0626">Porin</keyword>
<keyword evidence="6 11" id="KW-0732">Signal</keyword>
<dbReference type="EMBL" id="UFSB01000001">
    <property type="protein sequence ID" value="SUU34466.1"/>
    <property type="molecule type" value="Genomic_DNA"/>
</dbReference>
<dbReference type="GO" id="GO:0015288">
    <property type="term" value="F:porin activity"/>
    <property type="evidence" value="ECO:0007669"/>
    <property type="project" value="UniProtKB-KW"/>
</dbReference>
<dbReference type="EMBL" id="NLFK01000001">
    <property type="protein sequence ID" value="OZN25959.1"/>
    <property type="molecule type" value="Genomic_DNA"/>
</dbReference>
<feature type="signal peptide" evidence="11">
    <location>
        <begin position="1"/>
        <end position="20"/>
    </location>
</feature>
<dbReference type="RefSeq" id="WP_094945589.1">
    <property type="nucleotide sequence ID" value="NZ_NLFK01000001.1"/>
</dbReference>
<dbReference type="Proteomes" id="UP000254507">
    <property type="component" value="Unassembled WGS sequence"/>
</dbReference>
<evidence type="ECO:0000256" key="10">
    <source>
        <dbReference type="ARBA" id="ARBA00023237"/>
    </source>
</evidence>
<evidence type="ECO:0000313" key="15">
    <source>
        <dbReference type="Proteomes" id="UP000215738"/>
    </source>
</evidence>
<evidence type="ECO:0000256" key="8">
    <source>
        <dbReference type="ARBA" id="ARBA00023114"/>
    </source>
</evidence>
<dbReference type="CDD" id="cd00342">
    <property type="entry name" value="gram_neg_porins"/>
    <property type="match status" value="1"/>
</dbReference>
<dbReference type="PANTHER" id="PTHR34501">
    <property type="entry name" value="PROTEIN YDDL-RELATED"/>
    <property type="match status" value="1"/>
</dbReference>
<evidence type="ECO:0000259" key="12">
    <source>
        <dbReference type="Pfam" id="PF13609"/>
    </source>
</evidence>
<sequence length="348" mass="38980">MKKTLVALAVAAMAATSANAFVIYEQDGSKVELGGSFRTFLGKVGDKRGDLINDSSRIGIKAAQDLGNGLSAVAGYEIRFEDGEQHFKQKGAKSNFGNPTTRKLFGGFKYDDVGTLTFGRQATNSDDVVQDAAYYRSGEYNPLTGSADKSVKFRSAEWNGFSFGVDYLFGHSDKASANDQYKNGYGVAAFYNYDIADDQKVEFAAAFNQNQYDLLVTSETTKKDRKWVVHGSYTYGPVYFALNYGQTKTSNESPISSDEDKKGRYAMADFRYQFSEPSAFFAQWERADERTRVKNEDDVIKNRYQVGLDYKFHKNVVAYAIYEQERKKGISGNTEKDHIYGTGLRVFF</sequence>
<comment type="subcellular location">
    <subcellularLocation>
        <location evidence="1">Cell outer membrane</location>
        <topology evidence="1">Multi-pass membrane protein</topology>
    </subcellularLocation>
</comment>
<dbReference type="SUPFAM" id="SSF56935">
    <property type="entry name" value="Porins"/>
    <property type="match status" value="1"/>
</dbReference>
<dbReference type="PANTHER" id="PTHR34501:SF2">
    <property type="entry name" value="OUTER MEMBRANE PORIN F-RELATED"/>
    <property type="match status" value="1"/>
</dbReference>
<keyword evidence="7" id="KW-0406">Ion transport</keyword>
<evidence type="ECO:0000256" key="9">
    <source>
        <dbReference type="ARBA" id="ARBA00023136"/>
    </source>
</evidence>
<keyword evidence="15" id="KW-1185">Reference proteome</keyword>
<proteinExistence type="inferred from homology"/>
<dbReference type="InterPro" id="IPR023614">
    <property type="entry name" value="Porin_dom_sf"/>
</dbReference>
<keyword evidence="10" id="KW-0998">Cell outer membrane</keyword>
<dbReference type="AlphaFoldDB" id="A0A263HG92"/>
<evidence type="ECO:0000313" key="13">
    <source>
        <dbReference type="EMBL" id="OZN25959.1"/>
    </source>
</evidence>